<dbReference type="OrthoDB" id="6347320at2759"/>
<organism evidence="2 3">
    <name type="scientific">Daphnia magna</name>
    <dbReference type="NCBI Taxonomy" id="35525"/>
    <lineage>
        <taxon>Eukaryota</taxon>
        <taxon>Metazoa</taxon>
        <taxon>Ecdysozoa</taxon>
        <taxon>Arthropoda</taxon>
        <taxon>Crustacea</taxon>
        <taxon>Branchiopoda</taxon>
        <taxon>Diplostraca</taxon>
        <taxon>Cladocera</taxon>
        <taxon>Anomopoda</taxon>
        <taxon>Daphniidae</taxon>
        <taxon>Daphnia</taxon>
    </lineage>
</organism>
<reference evidence="2 3" key="1">
    <citation type="submission" date="2016-03" db="EMBL/GenBank/DDBJ databases">
        <title>EvidentialGene: Evidence-directed Construction of Genes on Genomes.</title>
        <authorList>
            <person name="Gilbert D.G."/>
            <person name="Choi J.-H."/>
            <person name="Mockaitis K."/>
            <person name="Colbourne J."/>
            <person name="Pfrender M."/>
        </authorList>
    </citation>
    <scope>NUCLEOTIDE SEQUENCE [LARGE SCALE GENOMIC DNA]</scope>
    <source>
        <strain evidence="2 3">Xinb3</strain>
        <tissue evidence="2">Complete organism</tissue>
    </source>
</reference>
<dbReference type="EMBL" id="LRGB01001865">
    <property type="protein sequence ID" value="KZS10266.1"/>
    <property type="molecule type" value="Genomic_DNA"/>
</dbReference>
<feature type="compositionally biased region" description="Polar residues" evidence="1">
    <location>
        <begin position="383"/>
        <end position="400"/>
    </location>
</feature>
<sequence length="408" mass="46017">MTVGEPYHNPFLRTQHVLLNYDIGDFTFVPHDQTHQPLPRVQRIVTDFKQAIFTPVSKHFVDCQHFGCNFHWYQAVLKKVKNLHLATIYNNKGPNPVRDFIFYLLCLAYLPGDKFPGVFDALKSSAPSELAALVDYMERDRIRGKFRTLDNWSCFNLLTRTNNDCEGIRHQWNKLPTMDLLEEIVTELKSSFPSIVSSHAFNIANNDLNDQFDMSVNYTICTVSATTLKQINSDEACRRTKNEVEMCLGWCCGRDCPSTRSSTIRSRFPYSSGSVAGLKLKETVFADSDSPIKIGPDPNRGTFCQSGFEIQAAPPQPGPSTPAAEAILVTPARSSKSSRSAKNCREKHSLTWRCPGRHLGPAKEAGVGRPRLRKEPPKHWKNSSKNTESPLRTTRKQFLSPSKALIQP</sequence>
<keyword evidence="3" id="KW-1185">Reference proteome</keyword>
<feature type="region of interest" description="Disordered" evidence="1">
    <location>
        <begin position="352"/>
        <end position="408"/>
    </location>
</feature>
<accession>A0A164T8G6</accession>
<name>A0A164T8G6_9CRUS</name>
<dbReference type="AlphaFoldDB" id="A0A164T8G6"/>
<comment type="caution">
    <text evidence="2">The sequence shown here is derived from an EMBL/GenBank/DDBJ whole genome shotgun (WGS) entry which is preliminary data.</text>
</comment>
<gene>
    <name evidence="2" type="ORF">APZ42_025314</name>
</gene>
<proteinExistence type="predicted"/>
<evidence type="ECO:0000256" key="1">
    <source>
        <dbReference type="SAM" id="MobiDB-lite"/>
    </source>
</evidence>
<evidence type="ECO:0000313" key="3">
    <source>
        <dbReference type="Proteomes" id="UP000076858"/>
    </source>
</evidence>
<evidence type="ECO:0000313" key="2">
    <source>
        <dbReference type="EMBL" id="KZS10266.1"/>
    </source>
</evidence>
<protein>
    <submittedName>
        <fullName evidence="2">Uncharacterized protein</fullName>
    </submittedName>
</protein>
<dbReference type="Proteomes" id="UP000076858">
    <property type="component" value="Unassembled WGS sequence"/>
</dbReference>